<accession>A0A370C588</accession>
<evidence type="ECO:0000313" key="1">
    <source>
        <dbReference type="EMBL" id="RDH23017.1"/>
    </source>
</evidence>
<evidence type="ECO:0000313" key="2">
    <source>
        <dbReference type="Proteomes" id="UP000253845"/>
    </source>
</evidence>
<name>A0A370C588_ASPNG</name>
<organism evidence="1 2">
    <name type="scientific">Aspergillus niger ATCC 13496</name>
    <dbReference type="NCBI Taxonomy" id="1353008"/>
    <lineage>
        <taxon>Eukaryota</taxon>
        <taxon>Fungi</taxon>
        <taxon>Dikarya</taxon>
        <taxon>Ascomycota</taxon>
        <taxon>Pezizomycotina</taxon>
        <taxon>Eurotiomycetes</taxon>
        <taxon>Eurotiomycetidae</taxon>
        <taxon>Eurotiales</taxon>
        <taxon>Aspergillaceae</taxon>
        <taxon>Aspergillus</taxon>
        <taxon>Aspergillus subgen. Circumdati</taxon>
    </lineage>
</organism>
<gene>
    <name evidence="1" type="ORF">M747DRAFT_313066</name>
</gene>
<proteinExistence type="predicted"/>
<dbReference type="Proteomes" id="UP000253845">
    <property type="component" value="Unassembled WGS sequence"/>
</dbReference>
<dbReference type="VEuPathDB" id="FungiDB:M747DRAFT_313066"/>
<protein>
    <submittedName>
        <fullName evidence="1">Uncharacterized protein</fullName>
    </submittedName>
</protein>
<dbReference type="EMBL" id="KZ851905">
    <property type="protein sequence ID" value="RDH23017.1"/>
    <property type="molecule type" value="Genomic_DNA"/>
</dbReference>
<sequence>MVSVGSPPARCAIYFNGDGSMSPISDRYYIDTIRVEFILRQFKYGMPLEEVCLSLKRQRDGKGEYLACITRNRECELWEQRQFLRSKQFEIRNVYEISVIYVYRYLRAKRENGKKEILGARDTPLVRLHHSPPRYPHIANMIPTHSTLRRRSAVRSRKASVIRRNFKVVTTSGLSSSVLGRRSFSSSCLDPPISRVCAGLSVGLKWAKYNYNCLLYLYAL</sequence>
<dbReference type="AlphaFoldDB" id="A0A370C588"/>
<reference evidence="1 2" key="1">
    <citation type="submission" date="2018-07" db="EMBL/GenBank/DDBJ databases">
        <title>Section-level genome sequencing of Aspergillus section Nigri to investigate inter- and intra-species variation.</title>
        <authorList>
            <consortium name="DOE Joint Genome Institute"/>
            <person name="Vesth T.C."/>
            <person name="Nybo J.L."/>
            <person name="Theobald S."/>
            <person name="Frisvad J.C."/>
            <person name="Larsen T.O."/>
            <person name="Nielsen K.F."/>
            <person name="Hoof J.B."/>
            <person name="Brandl J."/>
            <person name="Salamov A."/>
            <person name="Riley R."/>
            <person name="Gladden J.M."/>
            <person name="Phatale P."/>
            <person name="Nielsen M.T."/>
            <person name="Lyhne E.K."/>
            <person name="Kogle M.E."/>
            <person name="Strasser K."/>
            <person name="McDonnell E."/>
            <person name="Barry K."/>
            <person name="Clum A."/>
            <person name="Chen C."/>
            <person name="Nolan M."/>
            <person name="Sandor L."/>
            <person name="Kuo A."/>
            <person name="Lipzen A."/>
            <person name="Hainaut M."/>
            <person name="Drula E."/>
            <person name="Tsang A."/>
            <person name="Magnuson J.K."/>
            <person name="Henrissat B."/>
            <person name="Wiebenga A."/>
            <person name="Simmons B.A."/>
            <person name="Makela M.R."/>
            <person name="De vries R.P."/>
            <person name="Grigoriev I.V."/>
            <person name="Mortensen U.H."/>
            <person name="Baker S.E."/>
            <person name="Andersen M.R."/>
        </authorList>
    </citation>
    <scope>NUCLEOTIDE SEQUENCE [LARGE SCALE GENOMIC DNA]</scope>
    <source>
        <strain evidence="1 2">ATCC 13496</strain>
    </source>
</reference>